<reference evidence="2 3" key="1">
    <citation type="submission" date="2019-01" db="EMBL/GenBank/DDBJ databases">
        <authorList>
            <person name="Chen W.-M."/>
        </authorList>
    </citation>
    <scope>NUCLEOTIDE SEQUENCE [LARGE SCALE GENOMIC DNA]</scope>
    <source>
        <strain evidence="2 3">ICH-3</strain>
    </source>
</reference>
<dbReference type="InterPro" id="IPR038695">
    <property type="entry name" value="Saro_0823-like_sf"/>
</dbReference>
<protein>
    <submittedName>
        <fullName evidence="2">DUF192 domain-containing protein</fullName>
    </submittedName>
</protein>
<dbReference type="AlphaFoldDB" id="A0A437JLY4"/>
<accession>A0A437JLY4</accession>
<evidence type="ECO:0000256" key="1">
    <source>
        <dbReference type="SAM" id="SignalP"/>
    </source>
</evidence>
<dbReference type="Proteomes" id="UP000288178">
    <property type="component" value="Unassembled WGS sequence"/>
</dbReference>
<dbReference type="RefSeq" id="WP_128201439.1">
    <property type="nucleotide sequence ID" value="NZ_SACT01000013.1"/>
</dbReference>
<dbReference type="InterPro" id="IPR003795">
    <property type="entry name" value="DUF192"/>
</dbReference>
<dbReference type="PROSITE" id="PS51257">
    <property type="entry name" value="PROKAR_LIPOPROTEIN"/>
    <property type="match status" value="1"/>
</dbReference>
<name>A0A437JLY4_9BURK</name>
<gene>
    <name evidence="2" type="ORF">ENE75_23715</name>
</gene>
<evidence type="ECO:0000313" key="3">
    <source>
        <dbReference type="Proteomes" id="UP000288178"/>
    </source>
</evidence>
<feature type="chain" id="PRO_5019051496" evidence="1">
    <location>
        <begin position="29"/>
        <end position="159"/>
    </location>
</feature>
<dbReference type="Pfam" id="PF02643">
    <property type="entry name" value="DUF192"/>
    <property type="match status" value="1"/>
</dbReference>
<proteinExistence type="predicted"/>
<evidence type="ECO:0000313" key="2">
    <source>
        <dbReference type="EMBL" id="RVT47740.1"/>
    </source>
</evidence>
<feature type="signal peptide" evidence="1">
    <location>
        <begin position="1"/>
        <end position="28"/>
    </location>
</feature>
<comment type="caution">
    <text evidence="2">The sequence shown here is derived from an EMBL/GenBank/DDBJ whole genome shotgun (WGS) entry which is preliminary data.</text>
</comment>
<organism evidence="2 3">
    <name type="scientific">Rubrivivax albus</name>
    <dbReference type="NCBI Taxonomy" id="2499835"/>
    <lineage>
        <taxon>Bacteria</taxon>
        <taxon>Pseudomonadati</taxon>
        <taxon>Pseudomonadota</taxon>
        <taxon>Betaproteobacteria</taxon>
        <taxon>Burkholderiales</taxon>
        <taxon>Sphaerotilaceae</taxon>
        <taxon>Rubrivivax</taxon>
    </lineage>
</organism>
<dbReference type="EMBL" id="SACT01000013">
    <property type="protein sequence ID" value="RVT47740.1"/>
    <property type="molecule type" value="Genomic_DNA"/>
</dbReference>
<keyword evidence="1" id="KW-0732">Signal</keyword>
<sequence>MIYVKTARSAASAAFAALWLLLSCVPLAGHAQTGPQPKLPTIPLTAGMHVIQAELATTPTQQMIGMMQRRSMGANEGMLFVYDAPAPLCFWMRNTLIPLTIAFIGDDGRIVGLADMQPLDETSHCTPEPVRFALEMNQGWFKKRGLKKGDRLRGAPFGS</sequence>
<dbReference type="PANTHER" id="PTHR37953:SF1">
    <property type="entry name" value="UPF0127 PROTEIN MJ1496"/>
    <property type="match status" value="1"/>
</dbReference>
<keyword evidence="3" id="KW-1185">Reference proteome</keyword>
<dbReference type="Gene3D" id="2.60.120.1140">
    <property type="entry name" value="Protein of unknown function DUF192"/>
    <property type="match status" value="1"/>
</dbReference>
<dbReference type="OrthoDB" id="5526466at2"/>
<dbReference type="PANTHER" id="PTHR37953">
    <property type="entry name" value="UPF0127 PROTEIN MJ1496"/>
    <property type="match status" value="1"/>
</dbReference>